<name>A0ABX2EV97_9PSEU</name>
<dbReference type="InterPro" id="IPR000847">
    <property type="entry name" value="LysR_HTH_N"/>
</dbReference>
<feature type="domain" description="HTH lysR-type" evidence="5">
    <location>
        <begin position="1"/>
        <end position="56"/>
    </location>
</feature>
<dbReference type="InterPro" id="IPR005119">
    <property type="entry name" value="LysR_subst-bd"/>
</dbReference>
<dbReference type="Pfam" id="PF00126">
    <property type="entry name" value="HTH_1"/>
    <property type="match status" value="1"/>
</dbReference>
<dbReference type="Pfam" id="PF03466">
    <property type="entry name" value="LysR_substrate"/>
    <property type="match status" value="1"/>
</dbReference>
<keyword evidence="3" id="KW-0238">DNA-binding</keyword>
<dbReference type="PRINTS" id="PR00039">
    <property type="entry name" value="HTHLYSR"/>
</dbReference>
<evidence type="ECO:0000313" key="7">
    <source>
        <dbReference type="Proteomes" id="UP000763557"/>
    </source>
</evidence>
<keyword evidence="7" id="KW-1185">Reference proteome</keyword>
<sequence>MDAHLLRTFVAVTRCGSFSRAADELGYTQSAVSQHIAALESDLGTPLLSRRPVQPTAAGRRLLEHAGPILVRLAAARAEITRMTQAPPDRLVVGVSPLAFVPEVVGANHVRVLPRVEVVTGVAQGTLDLGLVDGITAPSDPLNLPDVAPLAKAGVAERPLAVVLPADHPLAGRKHVKLADLADAQWIDAPESAIPLAQLRAASGTTGFRAALRYEGTHVPGLLEMATAGHGLALLPQTMVGGLPAVPVTRLVHRVERLTMPTQPGSGRSGVR</sequence>
<keyword evidence="4" id="KW-0804">Transcription</keyword>
<dbReference type="PANTHER" id="PTHR30346:SF29">
    <property type="entry name" value="LYSR SUBSTRATE-BINDING"/>
    <property type="match status" value="1"/>
</dbReference>
<organism evidence="6 7">
    <name type="scientific">Kibdelosporangium persicum</name>
    <dbReference type="NCBI Taxonomy" id="2698649"/>
    <lineage>
        <taxon>Bacteria</taxon>
        <taxon>Bacillati</taxon>
        <taxon>Actinomycetota</taxon>
        <taxon>Actinomycetes</taxon>
        <taxon>Pseudonocardiales</taxon>
        <taxon>Pseudonocardiaceae</taxon>
        <taxon>Kibdelosporangium</taxon>
    </lineage>
</organism>
<evidence type="ECO:0000256" key="2">
    <source>
        <dbReference type="ARBA" id="ARBA00023015"/>
    </source>
</evidence>
<comment type="similarity">
    <text evidence="1">Belongs to the LysR transcriptional regulatory family.</text>
</comment>
<proteinExistence type="inferred from homology"/>
<comment type="caution">
    <text evidence="6">The sequence shown here is derived from an EMBL/GenBank/DDBJ whole genome shotgun (WGS) entry which is preliminary data.</text>
</comment>
<dbReference type="SUPFAM" id="SSF46785">
    <property type="entry name" value="Winged helix' DNA-binding domain"/>
    <property type="match status" value="1"/>
</dbReference>
<evidence type="ECO:0000256" key="4">
    <source>
        <dbReference type="ARBA" id="ARBA00023163"/>
    </source>
</evidence>
<dbReference type="SUPFAM" id="SSF53850">
    <property type="entry name" value="Periplasmic binding protein-like II"/>
    <property type="match status" value="1"/>
</dbReference>
<dbReference type="InterPro" id="IPR036388">
    <property type="entry name" value="WH-like_DNA-bd_sf"/>
</dbReference>
<keyword evidence="2" id="KW-0805">Transcription regulation</keyword>
<evidence type="ECO:0000259" key="5">
    <source>
        <dbReference type="PROSITE" id="PS50931"/>
    </source>
</evidence>
<dbReference type="Gene3D" id="3.40.190.10">
    <property type="entry name" value="Periplasmic binding protein-like II"/>
    <property type="match status" value="2"/>
</dbReference>
<evidence type="ECO:0000256" key="1">
    <source>
        <dbReference type="ARBA" id="ARBA00009437"/>
    </source>
</evidence>
<dbReference type="PROSITE" id="PS50931">
    <property type="entry name" value="HTH_LYSR"/>
    <property type="match status" value="1"/>
</dbReference>
<dbReference type="Gene3D" id="1.10.10.10">
    <property type="entry name" value="Winged helix-like DNA-binding domain superfamily/Winged helix DNA-binding domain"/>
    <property type="match status" value="1"/>
</dbReference>
<dbReference type="InterPro" id="IPR036390">
    <property type="entry name" value="WH_DNA-bd_sf"/>
</dbReference>
<dbReference type="RefSeq" id="WP_173123149.1">
    <property type="nucleotide sequence ID" value="NZ_CBCSGW010000042.1"/>
</dbReference>
<reference evidence="6 7" key="1">
    <citation type="submission" date="2020-01" db="EMBL/GenBank/DDBJ databases">
        <title>Kibdelosporangium persica a novel Actinomycetes from a hot desert in Iran.</title>
        <authorList>
            <person name="Safaei N."/>
            <person name="Zaburannyi N."/>
            <person name="Mueller R."/>
            <person name="Wink J."/>
        </authorList>
    </citation>
    <scope>NUCLEOTIDE SEQUENCE [LARGE SCALE GENOMIC DNA]</scope>
    <source>
        <strain evidence="6 7">4NS15</strain>
    </source>
</reference>
<evidence type="ECO:0000256" key="3">
    <source>
        <dbReference type="ARBA" id="ARBA00023125"/>
    </source>
</evidence>
<dbReference type="PANTHER" id="PTHR30346">
    <property type="entry name" value="TRANSCRIPTIONAL DUAL REGULATOR HCAR-RELATED"/>
    <property type="match status" value="1"/>
</dbReference>
<protein>
    <submittedName>
        <fullName evidence="6">HTH-type transcriptional regulator GltC</fullName>
    </submittedName>
</protein>
<dbReference type="Proteomes" id="UP000763557">
    <property type="component" value="Unassembled WGS sequence"/>
</dbReference>
<evidence type="ECO:0000313" key="6">
    <source>
        <dbReference type="EMBL" id="NRN62887.1"/>
    </source>
</evidence>
<dbReference type="EMBL" id="JAAATY010000001">
    <property type="protein sequence ID" value="NRN62887.1"/>
    <property type="molecule type" value="Genomic_DNA"/>
</dbReference>
<accession>A0ABX2EV97</accession>
<gene>
    <name evidence="6" type="ORF">GC106_880</name>
</gene>